<dbReference type="Proteomes" id="UP001610810">
    <property type="component" value="Unassembled WGS sequence"/>
</dbReference>
<evidence type="ECO:0000256" key="1">
    <source>
        <dbReference type="SAM" id="Phobius"/>
    </source>
</evidence>
<dbReference type="EMBL" id="JBIQWK010000011">
    <property type="protein sequence ID" value="MFI0576157.1"/>
    <property type="molecule type" value="Genomic_DNA"/>
</dbReference>
<keyword evidence="3" id="KW-1185">Reference proteome</keyword>
<name>A0ABW7S7A4_STRTE</name>
<evidence type="ECO:0000313" key="2">
    <source>
        <dbReference type="EMBL" id="MFI0576157.1"/>
    </source>
</evidence>
<sequence>MSDEFERETQNLGNALLGIYILITRVCGLLPIPISLPDFEGDVLHSERMIEGVTRIIDLIEDEPIDEDLQAGVWGGCLHWLSAAHLYSRWMEHHEHLVSLEIRINLVTGADALHTVAHELIDSQDE</sequence>
<proteinExistence type="predicted"/>
<keyword evidence="1" id="KW-0812">Transmembrane</keyword>
<reference evidence="2 3" key="1">
    <citation type="submission" date="2024-10" db="EMBL/GenBank/DDBJ databases">
        <authorList>
            <person name="Wannawong T."/>
            <person name="Kuncharoen N."/>
            <person name="Mhuantong W."/>
        </authorList>
    </citation>
    <scope>NUCLEOTIDE SEQUENCE [LARGE SCALE GENOMIC DNA]</scope>
    <source>
        <strain evidence="2 3">CALK1-4</strain>
    </source>
</reference>
<gene>
    <name evidence="2" type="ORF">ACH3YB_31475</name>
</gene>
<keyword evidence="1" id="KW-1133">Transmembrane helix</keyword>
<protein>
    <submittedName>
        <fullName evidence="2">Uncharacterized protein</fullName>
    </submittedName>
</protein>
<keyword evidence="1" id="KW-0472">Membrane</keyword>
<dbReference type="RefSeq" id="WP_398353402.1">
    <property type="nucleotide sequence ID" value="NZ_CBDRGV010000016.1"/>
</dbReference>
<accession>A0ABW7S7A4</accession>
<comment type="caution">
    <text evidence="2">The sequence shown here is derived from an EMBL/GenBank/DDBJ whole genome shotgun (WGS) entry which is preliminary data.</text>
</comment>
<feature type="transmembrane region" description="Helical" evidence="1">
    <location>
        <begin position="12"/>
        <end position="34"/>
    </location>
</feature>
<organism evidence="2 3">
    <name type="scientific">Streptomyces tendae</name>
    <dbReference type="NCBI Taxonomy" id="1932"/>
    <lineage>
        <taxon>Bacteria</taxon>
        <taxon>Bacillati</taxon>
        <taxon>Actinomycetota</taxon>
        <taxon>Actinomycetes</taxon>
        <taxon>Kitasatosporales</taxon>
        <taxon>Streptomycetaceae</taxon>
        <taxon>Streptomyces</taxon>
    </lineage>
</organism>
<evidence type="ECO:0000313" key="3">
    <source>
        <dbReference type="Proteomes" id="UP001610810"/>
    </source>
</evidence>